<keyword evidence="2" id="KW-1185">Reference proteome</keyword>
<gene>
    <name evidence="1" type="ORF">F0562_030792</name>
</gene>
<accession>A0A5J5AZC0</accession>
<sequence length="100" mass="11078">MGGSDADAVEKVLDHPGISGEGDLMTDLEDALVKQRPSCISGFGFTKSRESHSQSHIQHRLTELKELPPRRGKDLQSKCLLELYGLKLAELQSKVRSDFI</sequence>
<dbReference type="Proteomes" id="UP000325577">
    <property type="component" value="Linkage Group LG17"/>
</dbReference>
<protein>
    <submittedName>
        <fullName evidence="1">Uncharacterized protein</fullName>
    </submittedName>
</protein>
<organism evidence="1 2">
    <name type="scientific">Nyssa sinensis</name>
    <dbReference type="NCBI Taxonomy" id="561372"/>
    <lineage>
        <taxon>Eukaryota</taxon>
        <taxon>Viridiplantae</taxon>
        <taxon>Streptophyta</taxon>
        <taxon>Embryophyta</taxon>
        <taxon>Tracheophyta</taxon>
        <taxon>Spermatophyta</taxon>
        <taxon>Magnoliopsida</taxon>
        <taxon>eudicotyledons</taxon>
        <taxon>Gunneridae</taxon>
        <taxon>Pentapetalae</taxon>
        <taxon>asterids</taxon>
        <taxon>Cornales</taxon>
        <taxon>Nyssaceae</taxon>
        <taxon>Nyssa</taxon>
    </lineage>
</organism>
<evidence type="ECO:0000313" key="2">
    <source>
        <dbReference type="Proteomes" id="UP000325577"/>
    </source>
</evidence>
<dbReference type="AlphaFoldDB" id="A0A5J5AZC0"/>
<proteinExistence type="predicted"/>
<name>A0A5J5AZC0_9ASTE</name>
<evidence type="ECO:0000313" key="1">
    <source>
        <dbReference type="EMBL" id="KAA8535774.1"/>
    </source>
</evidence>
<dbReference type="EMBL" id="CM018040">
    <property type="protein sequence ID" value="KAA8535774.1"/>
    <property type="molecule type" value="Genomic_DNA"/>
</dbReference>
<reference evidence="1 2" key="1">
    <citation type="submission" date="2019-09" db="EMBL/GenBank/DDBJ databases">
        <title>A chromosome-level genome assembly of the Chinese tupelo Nyssa sinensis.</title>
        <authorList>
            <person name="Yang X."/>
            <person name="Kang M."/>
            <person name="Yang Y."/>
            <person name="Xiong H."/>
            <person name="Wang M."/>
            <person name="Zhang Z."/>
            <person name="Wang Z."/>
            <person name="Wu H."/>
            <person name="Ma T."/>
            <person name="Liu J."/>
            <person name="Xi Z."/>
        </authorList>
    </citation>
    <scope>NUCLEOTIDE SEQUENCE [LARGE SCALE GENOMIC DNA]</scope>
    <source>
        <strain evidence="1">J267</strain>
        <tissue evidence="1">Leaf</tissue>
    </source>
</reference>
<dbReference type="OrthoDB" id="1736775at2759"/>